<protein>
    <submittedName>
        <fullName evidence="1">Uncharacterized protein</fullName>
    </submittedName>
</protein>
<reference evidence="1 2" key="1">
    <citation type="journal article" date="2020" name="Cell">
        <title>Large-Scale Comparative Analyses of Tick Genomes Elucidate Their Genetic Diversity and Vector Capacities.</title>
        <authorList>
            <consortium name="Tick Genome and Microbiome Consortium (TIGMIC)"/>
            <person name="Jia N."/>
            <person name="Wang J."/>
            <person name="Shi W."/>
            <person name="Du L."/>
            <person name="Sun Y."/>
            <person name="Zhan W."/>
            <person name="Jiang J.F."/>
            <person name="Wang Q."/>
            <person name="Zhang B."/>
            <person name="Ji P."/>
            <person name="Bell-Sakyi L."/>
            <person name="Cui X.M."/>
            <person name="Yuan T.T."/>
            <person name="Jiang B.G."/>
            <person name="Yang W.F."/>
            <person name="Lam T.T."/>
            <person name="Chang Q.C."/>
            <person name="Ding S.J."/>
            <person name="Wang X.J."/>
            <person name="Zhu J.G."/>
            <person name="Ruan X.D."/>
            <person name="Zhao L."/>
            <person name="Wei J.T."/>
            <person name="Ye R.Z."/>
            <person name="Que T.C."/>
            <person name="Du C.H."/>
            <person name="Zhou Y.H."/>
            <person name="Cheng J.X."/>
            <person name="Dai P.F."/>
            <person name="Guo W.B."/>
            <person name="Han X.H."/>
            <person name="Huang E.J."/>
            <person name="Li L.F."/>
            <person name="Wei W."/>
            <person name="Gao Y.C."/>
            <person name="Liu J.Z."/>
            <person name="Shao H.Z."/>
            <person name="Wang X."/>
            <person name="Wang C.C."/>
            <person name="Yang T.C."/>
            <person name="Huo Q.B."/>
            <person name="Li W."/>
            <person name="Chen H.Y."/>
            <person name="Chen S.E."/>
            <person name="Zhou L.G."/>
            <person name="Ni X.B."/>
            <person name="Tian J.H."/>
            <person name="Sheng Y."/>
            <person name="Liu T."/>
            <person name="Pan Y.S."/>
            <person name="Xia L.Y."/>
            <person name="Li J."/>
            <person name="Zhao F."/>
            <person name="Cao W.C."/>
        </authorList>
    </citation>
    <scope>NUCLEOTIDE SEQUENCE [LARGE SCALE GENOMIC DNA]</scope>
    <source>
        <strain evidence="1">Iper-2018</strain>
    </source>
</reference>
<sequence length="70" mass="7930">DTDLMIDWIDTVWRKRPGADLVLDSFRCHIRQRVKDKLATCFPDIGDHPPRDDVSTAATGHALKQTNEGL</sequence>
<gene>
    <name evidence="1" type="ORF">HPB47_014360</name>
</gene>
<comment type="caution">
    <text evidence="1">The sequence shown here is derived from an EMBL/GenBank/DDBJ whole genome shotgun (WGS) entry which is preliminary data.</text>
</comment>
<evidence type="ECO:0000313" key="2">
    <source>
        <dbReference type="Proteomes" id="UP000805193"/>
    </source>
</evidence>
<keyword evidence="2" id="KW-1185">Reference proteome</keyword>
<feature type="non-terminal residue" evidence="1">
    <location>
        <position position="70"/>
    </location>
</feature>
<accession>A0AC60QW64</accession>
<dbReference type="EMBL" id="JABSTQ010002709">
    <property type="protein sequence ID" value="KAG0443941.1"/>
    <property type="molecule type" value="Genomic_DNA"/>
</dbReference>
<proteinExistence type="predicted"/>
<organism evidence="1 2">
    <name type="scientific">Ixodes persulcatus</name>
    <name type="common">Taiga tick</name>
    <dbReference type="NCBI Taxonomy" id="34615"/>
    <lineage>
        <taxon>Eukaryota</taxon>
        <taxon>Metazoa</taxon>
        <taxon>Ecdysozoa</taxon>
        <taxon>Arthropoda</taxon>
        <taxon>Chelicerata</taxon>
        <taxon>Arachnida</taxon>
        <taxon>Acari</taxon>
        <taxon>Parasitiformes</taxon>
        <taxon>Ixodida</taxon>
        <taxon>Ixodoidea</taxon>
        <taxon>Ixodidae</taxon>
        <taxon>Ixodinae</taxon>
        <taxon>Ixodes</taxon>
    </lineage>
</organism>
<dbReference type="Proteomes" id="UP000805193">
    <property type="component" value="Unassembled WGS sequence"/>
</dbReference>
<name>A0AC60QW64_IXOPE</name>
<evidence type="ECO:0000313" key="1">
    <source>
        <dbReference type="EMBL" id="KAG0443941.1"/>
    </source>
</evidence>
<feature type="non-terminal residue" evidence="1">
    <location>
        <position position="1"/>
    </location>
</feature>